<keyword evidence="5 12" id="KW-0548">Nucleotidyltransferase</keyword>
<comment type="caution">
    <text evidence="12">The sequence shown here is derived from an EMBL/GenBank/DDBJ whole genome shotgun (WGS) entry which is preliminary data.</text>
</comment>
<keyword evidence="9" id="KW-0173">Coenzyme A biosynthesis</keyword>
<evidence type="ECO:0000256" key="7">
    <source>
        <dbReference type="ARBA" id="ARBA00022840"/>
    </source>
</evidence>
<evidence type="ECO:0000256" key="4">
    <source>
        <dbReference type="ARBA" id="ARBA00022679"/>
    </source>
</evidence>
<evidence type="ECO:0000256" key="6">
    <source>
        <dbReference type="ARBA" id="ARBA00022741"/>
    </source>
</evidence>
<dbReference type="AlphaFoldDB" id="A0A645E6V0"/>
<accession>A0A645E6V0</accession>
<evidence type="ECO:0000256" key="5">
    <source>
        <dbReference type="ARBA" id="ARBA00022695"/>
    </source>
</evidence>
<dbReference type="PRINTS" id="PR01020">
    <property type="entry name" value="LPSBIOSNTHSS"/>
</dbReference>
<dbReference type="HAMAP" id="MF_00151">
    <property type="entry name" value="PPAT_bact"/>
    <property type="match status" value="1"/>
</dbReference>
<dbReference type="EC" id="2.7.7.3" evidence="1"/>
<evidence type="ECO:0000256" key="10">
    <source>
        <dbReference type="ARBA" id="ARBA00029346"/>
    </source>
</evidence>
<dbReference type="PANTHER" id="PTHR21342">
    <property type="entry name" value="PHOSPHOPANTETHEINE ADENYLYLTRANSFERASE"/>
    <property type="match status" value="1"/>
</dbReference>
<evidence type="ECO:0000256" key="2">
    <source>
        <dbReference type="ARBA" id="ARBA00013868"/>
    </source>
</evidence>
<dbReference type="GO" id="GO:0005524">
    <property type="term" value="F:ATP binding"/>
    <property type="evidence" value="ECO:0007669"/>
    <property type="project" value="UniProtKB-KW"/>
</dbReference>
<evidence type="ECO:0000256" key="9">
    <source>
        <dbReference type="ARBA" id="ARBA00022993"/>
    </source>
</evidence>
<evidence type="ECO:0000256" key="3">
    <source>
        <dbReference type="ARBA" id="ARBA00022490"/>
    </source>
</evidence>
<organism evidence="12">
    <name type="scientific">bioreactor metagenome</name>
    <dbReference type="NCBI Taxonomy" id="1076179"/>
    <lineage>
        <taxon>unclassified sequences</taxon>
        <taxon>metagenomes</taxon>
        <taxon>ecological metagenomes</taxon>
    </lineage>
</organism>
<dbReference type="CDD" id="cd02163">
    <property type="entry name" value="PPAT"/>
    <property type="match status" value="1"/>
</dbReference>
<name>A0A645E6V0_9ZZZZ</name>
<feature type="domain" description="Cytidyltransferase-like" evidence="11">
    <location>
        <begin position="5"/>
        <end position="133"/>
    </location>
</feature>
<dbReference type="Pfam" id="PF01467">
    <property type="entry name" value="CTP_transf_like"/>
    <property type="match status" value="1"/>
</dbReference>
<dbReference type="NCBIfam" id="TIGR01510">
    <property type="entry name" value="coaD_prev_kdtB"/>
    <property type="match status" value="1"/>
</dbReference>
<dbReference type="NCBIfam" id="TIGR00125">
    <property type="entry name" value="cyt_tran_rel"/>
    <property type="match status" value="1"/>
</dbReference>
<evidence type="ECO:0000256" key="1">
    <source>
        <dbReference type="ARBA" id="ARBA00012392"/>
    </source>
</evidence>
<dbReference type="Gene3D" id="3.40.50.620">
    <property type="entry name" value="HUPs"/>
    <property type="match status" value="1"/>
</dbReference>
<keyword evidence="4 12" id="KW-0808">Transferase</keyword>
<dbReference type="GO" id="GO:0004595">
    <property type="term" value="F:pantetheine-phosphate adenylyltransferase activity"/>
    <property type="evidence" value="ECO:0007669"/>
    <property type="project" value="UniProtKB-EC"/>
</dbReference>
<dbReference type="GO" id="GO:0015937">
    <property type="term" value="P:coenzyme A biosynthetic process"/>
    <property type="evidence" value="ECO:0007669"/>
    <property type="project" value="UniProtKB-KW"/>
</dbReference>
<evidence type="ECO:0000313" key="12">
    <source>
        <dbReference type="EMBL" id="MPM97507.1"/>
    </source>
</evidence>
<dbReference type="SUPFAM" id="SSF52374">
    <property type="entry name" value="Nucleotidylyl transferase"/>
    <property type="match status" value="1"/>
</dbReference>
<sequence length="158" mass="17566">MRVAVYPGSFDPVTNGHLDIIDRASRLFDQLYVVIMQNPNKHNVFSVDERVDMLKSVTGKYANVGVMAQTGLTVNVAKQLQATFLIRGIRATMDFEMELQQATANMALAPELETVFFVTKPENSFISSSTVREIASNGGDFSRFVPQAIVDKINAKYQ</sequence>
<evidence type="ECO:0000259" key="11">
    <source>
        <dbReference type="Pfam" id="PF01467"/>
    </source>
</evidence>
<evidence type="ECO:0000256" key="8">
    <source>
        <dbReference type="ARBA" id="ARBA00022842"/>
    </source>
</evidence>
<comment type="catalytic activity">
    <reaction evidence="10">
        <text>(R)-4'-phosphopantetheine + ATP + H(+) = 3'-dephospho-CoA + diphosphate</text>
        <dbReference type="Rhea" id="RHEA:19801"/>
        <dbReference type="ChEBI" id="CHEBI:15378"/>
        <dbReference type="ChEBI" id="CHEBI:30616"/>
        <dbReference type="ChEBI" id="CHEBI:33019"/>
        <dbReference type="ChEBI" id="CHEBI:57328"/>
        <dbReference type="ChEBI" id="CHEBI:61723"/>
        <dbReference type="EC" id="2.7.7.3"/>
    </reaction>
</comment>
<keyword evidence="7" id="KW-0067">ATP-binding</keyword>
<keyword evidence="6" id="KW-0547">Nucleotide-binding</keyword>
<dbReference type="InterPro" id="IPR001980">
    <property type="entry name" value="PPAT"/>
</dbReference>
<dbReference type="InterPro" id="IPR004821">
    <property type="entry name" value="Cyt_trans-like"/>
</dbReference>
<protein>
    <recommendedName>
        <fullName evidence="2">Phosphopantetheine adenylyltransferase</fullName>
        <ecNumber evidence="1">2.7.7.3</ecNumber>
    </recommendedName>
</protein>
<reference evidence="12" key="1">
    <citation type="submission" date="2019-08" db="EMBL/GenBank/DDBJ databases">
        <authorList>
            <person name="Kucharzyk K."/>
            <person name="Murdoch R.W."/>
            <person name="Higgins S."/>
            <person name="Loffler F."/>
        </authorList>
    </citation>
    <scope>NUCLEOTIDE SEQUENCE</scope>
</reference>
<dbReference type="EMBL" id="VSSQ01043778">
    <property type="protein sequence ID" value="MPM97507.1"/>
    <property type="molecule type" value="Genomic_DNA"/>
</dbReference>
<proteinExistence type="inferred from homology"/>
<keyword evidence="8" id="KW-0460">Magnesium</keyword>
<gene>
    <name evidence="12" type="primary">coaD_34</name>
    <name evidence="12" type="ORF">SDC9_144680</name>
</gene>
<keyword evidence="3" id="KW-0963">Cytoplasm</keyword>
<dbReference type="PANTHER" id="PTHR21342:SF1">
    <property type="entry name" value="PHOSPHOPANTETHEINE ADENYLYLTRANSFERASE"/>
    <property type="match status" value="1"/>
</dbReference>
<dbReference type="InterPro" id="IPR014729">
    <property type="entry name" value="Rossmann-like_a/b/a_fold"/>
</dbReference>